<evidence type="ECO:0000313" key="2">
    <source>
        <dbReference type="WBParaSite" id="ES5_v2.g418.t1"/>
    </source>
</evidence>
<accession>A0AC34GN12</accession>
<organism evidence="1 2">
    <name type="scientific">Panagrolaimus sp. ES5</name>
    <dbReference type="NCBI Taxonomy" id="591445"/>
    <lineage>
        <taxon>Eukaryota</taxon>
        <taxon>Metazoa</taxon>
        <taxon>Ecdysozoa</taxon>
        <taxon>Nematoda</taxon>
        <taxon>Chromadorea</taxon>
        <taxon>Rhabditida</taxon>
        <taxon>Tylenchina</taxon>
        <taxon>Panagrolaimomorpha</taxon>
        <taxon>Panagrolaimoidea</taxon>
        <taxon>Panagrolaimidae</taxon>
        <taxon>Panagrolaimus</taxon>
    </lineage>
</organism>
<proteinExistence type="predicted"/>
<protein>
    <submittedName>
        <fullName evidence="2">Uncharacterized protein</fullName>
    </submittedName>
</protein>
<name>A0AC34GN12_9BILA</name>
<sequence length="165" mass="19403">MFRAFGKFRFVVLIQSNVLCRNFASKPFDEQLFFKAMPFAELDQHNNLSSEEIKFYFHRSDRLHEIGSSSFPDGTRVVKETKETSKASVSEFFKLPKLEQERILDLQASISTGSIFHFQEILNFLEESNHPRPPPVRPPYMYCEEKYHGKRVQDANKEFDKLSEK</sequence>
<dbReference type="Proteomes" id="UP000887579">
    <property type="component" value="Unplaced"/>
</dbReference>
<dbReference type="WBParaSite" id="ES5_v2.g418.t1">
    <property type="protein sequence ID" value="ES5_v2.g418.t1"/>
    <property type="gene ID" value="ES5_v2.g418"/>
</dbReference>
<evidence type="ECO:0000313" key="1">
    <source>
        <dbReference type="Proteomes" id="UP000887579"/>
    </source>
</evidence>
<reference evidence="2" key="1">
    <citation type="submission" date="2022-11" db="UniProtKB">
        <authorList>
            <consortium name="WormBaseParasite"/>
        </authorList>
    </citation>
    <scope>IDENTIFICATION</scope>
</reference>